<name>A0AAW9CZ53_BURTH</name>
<accession>A0AAW9CZ53</accession>
<organism evidence="2 3">
    <name type="scientific">Burkholderia thailandensis</name>
    <dbReference type="NCBI Taxonomy" id="57975"/>
    <lineage>
        <taxon>Bacteria</taxon>
        <taxon>Pseudomonadati</taxon>
        <taxon>Pseudomonadota</taxon>
        <taxon>Betaproteobacteria</taxon>
        <taxon>Burkholderiales</taxon>
        <taxon>Burkholderiaceae</taxon>
        <taxon>Burkholderia</taxon>
        <taxon>pseudomallei group</taxon>
    </lineage>
</organism>
<reference evidence="2" key="1">
    <citation type="submission" date="2018-08" db="EMBL/GenBank/DDBJ databases">
        <title>Identification of Burkholderia cepacia strains that express a Burkholderia pseudomallei-like capsular polysaccharide.</title>
        <authorList>
            <person name="Burtnick M.N."/>
            <person name="Vongsouvath M."/>
            <person name="Newton P."/>
            <person name="Wuthiekanun V."/>
            <person name="Limmathurotsakul D."/>
            <person name="Brett P.J."/>
            <person name="Chantratita N."/>
            <person name="Dance D.A."/>
        </authorList>
    </citation>
    <scope>NUCLEOTIDE SEQUENCE</scope>
    <source>
        <strain evidence="2">SBXCC001</strain>
    </source>
</reference>
<protein>
    <submittedName>
        <fullName evidence="2">Uncharacterized protein</fullName>
    </submittedName>
</protein>
<evidence type="ECO:0000313" key="2">
    <source>
        <dbReference type="EMBL" id="MDW9254328.1"/>
    </source>
</evidence>
<dbReference type="EMBL" id="QXCT01000002">
    <property type="protein sequence ID" value="MDW9254328.1"/>
    <property type="molecule type" value="Genomic_DNA"/>
</dbReference>
<gene>
    <name evidence="2" type="ORF">C7S16_0538</name>
</gene>
<evidence type="ECO:0000256" key="1">
    <source>
        <dbReference type="SAM" id="MobiDB-lite"/>
    </source>
</evidence>
<proteinExistence type="predicted"/>
<dbReference type="Proteomes" id="UP001272137">
    <property type="component" value="Unassembled WGS sequence"/>
</dbReference>
<comment type="caution">
    <text evidence="2">The sequence shown here is derived from an EMBL/GenBank/DDBJ whole genome shotgun (WGS) entry which is preliminary data.</text>
</comment>
<sequence length="45" mass="4769">MKHARSPARMSIRRDARRARGAAAMRAASLKVPARGRAGVASHAS</sequence>
<feature type="region of interest" description="Disordered" evidence="1">
    <location>
        <begin position="1"/>
        <end position="27"/>
    </location>
</feature>
<evidence type="ECO:0000313" key="3">
    <source>
        <dbReference type="Proteomes" id="UP001272137"/>
    </source>
</evidence>
<dbReference type="AlphaFoldDB" id="A0AAW9CZ53"/>